<dbReference type="OrthoDB" id="6183064at2"/>
<reference evidence="4" key="1">
    <citation type="submission" date="2016-10" db="EMBL/GenBank/DDBJ databases">
        <authorList>
            <person name="Varghese N."/>
            <person name="Submissions S."/>
        </authorList>
    </citation>
    <scope>NUCLEOTIDE SEQUENCE [LARGE SCALE GENOMIC DNA]</scope>
    <source>
        <strain evidence="4">AAP</strain>
    </source>
</reference>
<feature type="transmembrane region" description="Helical" evidence="2">
    <location>
        <begin position="34"/>
        <end position="62"/>
    </location>
</feature>
<dbReference type="AlphaFoldDB" id="A0A1G9RS65"/>
<keyword evidence="4" id="KW-1185">Reference proteome</keyword>
<keyword evidence="2" id="KW-0812">Transmembrane</keyword>
<protein>
    <submittedName>
        <fullName evidence="3">Uncharacterized protein</fullName>
    </submittedName>
</protein>
<dbReference type="Proteomes" id="UP000199107">
    <property type="component" value="Unassembled WGS sequence"/>
</dbReference>
<organism evidence="3 4">
    <name type="scientific">Franzmannia pantelleriensis</name>
    <dbReference type="NCBI Taxonomy" id="48727"/>
    <lineage>
        <taxon>Bacteria</taxon>
        <taxon>Pseudomonadati</taxon>
        <taxon>Pseudomonadota</taxon>
        <taxon>Gammaproteobacteria</taxon>
        <taxon>Oceanospirillales</taxon>
        <taxon>Halomonadaceae</taxon>
        <taxon>Franzmannia</taxon>
    </lineage>
</organism>
<accession>A0A1G9RS65</accession>
<evidence type="ECO:0000313" key="4">
    <source>
        <dbReference type="Proteomes" id="UP000199107"/>
    </source>
</evidence>
<keyword evidence="2" id="KW-0472">Membrane</keyword>
<feature type="region of interest" description="Disordered" evidence="1">
    <location>
        <begin position="1"/>
        <end position="26"/>
    </location>
</feature>
<evidence type="ECO:0000256" key="2">
    <source>
        <dbReference type="SAM" id="Phobius"/>
    </source>
</evidence>
<evidence type="ECO:0000256" key="1">
    <source>
        <dbReference type="SAM" id="MobiDB-lite"/>
    </source>
</evidence>
<gene>
    <name evidence="3" type="ORF">SAMN05192555_11117</name>
</gene>
<feature type="region of interest" description="Disordered" evidence="1">
    <location>
        <begin position="73"/>
        <end position="115"/>
    </location>
</feature>
<feature type="compositionally biased region" description="Basic and acidic residues" evidence="1">
    <location>
        <begin position="103"/>
        <end position="115"/>
    </location>
</feature>
<name>A0A1G9RS65_9GAMM</name>
<evidence type="ECO:0000313" key="3">
    <source>
        <dbReference type="EMBL" id="SDM26046.1"/>
    </source>
</evidence>
<proteinExistence type="predicted"/>
<keyword evidence="2" id="KW-1133">Transmembrane helix</keyword>
<dbReference type="STRING" id="48727.SAMN05192555_11117"/>
<sequence length="115" mass="13632">MPNSRDPRDNPAWQAAQQWRERARQGRPSGLRLFFTWLLFGTLMIVGTVIGLFFLLVGWAMLPFMRHRMKKRMERMRAEQAQDIGSGRAERHTHHQQVLEGDYEVKDAPEQRRSR</sequence>
<dbReference type="EMBL" id="FNGH01000011">
    <property type="protein sequence ID" value="SDM26046.1"/>
    <property type="molecule type" value="Genomic_DNA"/>
</dbReference>
<dbReference type="RefSeq" id="WP_089659180.1">
    <property type="nucleotide sequence ID" value="NZ_FNGH01000011.1"/>
</dbReference>